<name>A0A944HBA2_PSEFL</name>
<reference evidence="1" key="1">
    <citation type="submission" date="2021-03" db="EMBL/GenBank/DDBJ databases">
        <title>Genomic analysis provides insights into the functional capacity of soil bacteria communities inhabiting an altitudinal gradient in the Atacama Desert.</title>
        <authorList>
            <person name="Gonzalez M."/>
            <person name="Maldonado J."/>
            <person name="Maza F."/>
            <person name="Hodar C."/>
            <person name="Cortes M."/>
            <person name="Palma R."/>
            <person name="Andreani C."/>
            <person name="Gaete A."/>
            <person name="Vasquez-Dean J."/>
            <person name="Acuna V."/>
            <person name="Aguado M."/>
            <person name="Mandakovic D."/>
            <person name="Latorre M."/>
            <person name="Orellana A."/>
            <person name="Gutierrez R."/>
            <person name="Montecino M."/>
            <person name="Allende M."/>
            <person name="Maass A."/>
            <person name="Cambiazo V."/>
        </authorList>
    </citation>
    <scope>NUCLEOTIDE SEQUENCE</scope>
    <source>
        <strain evidence="1">ISL-25</strain>
    </source>
</reference>
<accession>A0A944HBA2</accession>
<dbReference type="EMBL" id="JAGGOB010000008">
    <property type="protein sequence ID" value="MBT2327866.1"/>
    <property type="molecule type" value="Genomic_DNA"/>
</dbReference>
<organism evidence="1 2">
    <name type="scientific">Pseudomonas fluorescens</name>
    <dbReference type="NCBI Taxonomy" id="294"/>
    <lineage>
        <taxon>Bacteria</taxon>
        <taxon>Pseudomonadati</taxon>
        <taxon>Pseudomonadota</taxon>
        <taxon>Gammaproteobacteria</taxon>
        <taxon>Pseudomonadales</taxon>
        <taxon>Pseudomonadaceae</taxon>
        <taxon>Pseudomonas</taxon>
    </lineage>
</organism>
<dbReference type="Proteomes" id="UP000692896">
    <property type="component" value="Unassembled WGS sequence"/>
</dbReference>
<evidence type="ECO:0000313" key="2">
    <source>
        <dbReference type="Proteomes" id="UP000692896"/>
    </source>
</evidence>
<gene>
    <name evidence="1" type="ORF">J7E47_03950</name>
</gene>
<dbReference type="RefSeq" id="WP_159440234.1">
    <property type="nucleotide sequence ID" value="NZ_JAGGNX010000019.1"/>
</dbReference>
<evidence type="ECO:0000313" key="1">
    <source>
        <dbReference type="EMBL" id="MBT2327866.1"/>
    </source>
</evidence>
<sequence length="57" mass="6288">MLTLIKYLLVPVLALLFVALLPVGLALSIFVDPLQLKRKKSPHSYFNPASTAKRPAL</sequence>
<dbReference type="AlphaFoldDB" id="A0A944HBA2"/>
<protein>
    <submittedName>
        <fullName evidence="1">Uncharacterized protein</fullName>
    </submittedName>
</protein>
<proteinExistence type="predicted"/>
<comment type="caution">
    <text evidence="1">The sequence shown here is derived from an EMBL/GenBank/DDBJ whole genome shotgun (WGS) entry which is preliminary data.</text>
</comment>